<accession>A0ACC0XD67</accession>
<keyword evidence="2" id="KW-1185">Reference proteome</keyword>
<gene>
    <name evidence="1" type="ORF">Pint_19537</name>
</gene>
<protein>
    <submittedName>
        <fullName evidence="1">Uncharacterized protein</fullName>
    </submittedName>
</protein>
<dbReference type="EMBL" id="CM047748">
    <property type="protein sequence ID" value="KAJ0013971.1"/>
    <property type="molecule type" value="Genomic_DNA"/>
</dbReference>
<evidence type="ECO:0000313" key="2">
    <source>
        <dbReference type="Proteomes" id="UP001163603"/>
    </source>
</evidence>
<name>A0ACC0XD67_9ROSI</name>
<dbReference type="Proteomes" id="UP001163603">
    <property type="component" value="Chromosome 13"/>
</dbReference>
<sequence length="68" mass="7917">MSSSNGVDNQQQISEPCKDLKDHDLVARQEAIESTSLKRYLFPAMNRKYLPMSMMSLRNGRERLERQS</sequence>
<organism evidence="1 2">
    <name type="scientific">Pistacia integerrima</name>
    <dbReference type="NCBI Taxonomy" id="434235"/>
    <lineage>
        <taxon>Eukaryota</taxon>
        <taxon>Viridiplantae</taxon>
        <taxon>Streptophyta</taxon>
        <taxon>Embryophyta</taxon>
        <taxon>Tracheophyta</taxon>
        <taxon>Spermatophyta</taxon>
        <taxon>Magnoliopsida</taxon>
        <taxon>eudicotyledons</taxon>
        <taxon>Gunneridae</taxon>
        <taxon>Pentapetalae</taxon>
        <taxon>rosids</taxon>
        <taxon>malvids</taxon>
        <taxon>Sapindales</taxon>
        <taxon>Anacardiaceae</taxon>
        <taxon>Pistacia</taxon>
    </lineage>
</organism>
<evidence type="ECO:0000313" key="1">
    <source>
        <dbReference type="EMBL" id="KAJ0013971.1"/>
    </source>
</evidence>
<comment type="caution">
    <text evidence="1">The sequence shown here is derived from an EMBL/GenBank/DDBJ whole genome shotgun (WGS) entry which is preliminary data.</text>
</comment>
<proteinExistence type="predicted"/>
<reference evidence="2" key="1">
    <citation type="journal article" date="2023" name="G3 (Bethesda)">
        <title>Genome assembly and association tests identify interacting loci associated with vigor, precocity, and sex in interspecific pistachio rootstocks.</title>
        <authorList>
            <person name="Palmer W."/>
            <person name="Jacygrad E."/>
            <person name="Sagayaradj S."/>
            <person name="Cavanaugh K."/>
            <person name="Han R."/>
            <person name="Bertier L."/>
            <person name="Beede B."/>
            <person name="Kafkas S."/>
            <person name="Golino D."/>
            <person name="Preece J."/>
            <person name="Michelmore R."/>
        </authorList>
    </citation>
    <scope>NUCLEOTIDE SEQUENCE [LARGE SCALE GENOMIC DNA]</scope>
</reference>